<dbReference type="AlphaFoldDB" id="A0A1I5TDB3"/>
<protein>
    <submittedName>
        <fullName evidence="1">Kynurenine formamidase</fullName>
    </submittedName>
</protein>
<dbReference type="PANTHER" id="PTHR31118:SF12">
    <property type="entry name" value="CYCLASE-LIKE PROTEIN 2"/>
    <property type="match status" value="1"/>
</dbReference>
<sequence length="263" mass="29885">MLTFKKAYCPPFQLQTKLNFLGVNCIVTDLSHTITTEDPTFIGHQRTLIWNHLTHEETQKIGLTKPPYSYKVIGFTLCDHSNTHVDAINHVVNEPDARAVNELPMEWFMTPGVWFDFSHKEPGSYINKTDIEEAIAKTGVTIQPQSVVFYYTGWYKKWNKPFEYIRDYPGVDRSAIEYLNDLGAICVGADAPSIDSYNEVAVVREQPAHIVCREREILNIENLAQVDMIPAHEFWFVGLPLKIKGGSGSPFRGVAIVPEKNIK</sequence>
<keyword evidence="2" id="KW-1185">Reference proteome</keyword>
<dbReference type="EMBL" id="FOXQ01000002">
    <property type="protein sequence ID" value="SFP81024.1"/>
    <property type="molecule type" value="Genomic_DNA"/>
</dbReference>
<dbReference type="STRING" id="1465490.SAMN05444277_10265"/>
<dbReference type="Proteomes" id="UP000199031">
    <property type="component" value="Unassembled WGS sequence"/>
</dbReference>
<dbReference type="OrthoDB" id="9796085at2"/>
<dbReference type="GO" id="GO:0019441">
    <property type="term" value="P:L-tryptophan catabolic process to kynurenine"/>
    <property type="evidence" value="ECO:0007669"/>
    <property type="project" value="InterPro"/>
</dbReference>
<dbReference type="Gene3D" id="3.50.30.50">
    <property type="entry name" value="Putative cyclase"/>
    <property type="match status" value="1"/>
</dbReference>
<accession>A0A1I5TDB3</accession>
<organism evidence="1 2">
    <name type="scientific">Parafilimonas terrae</name>
    <dbReference type="NCBI Taxonomy" id="1465490"/>
    <lineage>
        <taxon>Bacteria</taxon>
        <taxon>Pseudomonadati</taxon>
        <taxon>Bacteroidota</taxon>
        <taxon>Chitinophagia</taxon>
        <taxon>Chitinophagales</taxon>
        <taxon>Chitinophagaceae</taxon>
        <taxon>Parafilimonas</taxon>
    </lineage>
</organism>
<dbReference type="RefSeq" id="WP_090655481.1">
    <property type="nucleotide sequence ID" value="NZ_FOXQ01000002.1"/>
</dbReference>
<gene>
    <name evidence="1" type="ORF">SAMN05444277_10265</name>
</gene>
<dbReference type="SUPFAM" id="SSF102198">
    <property type="entry name" value="Putative cyclase"/>
    <property type="match status" value="1"/>
</dbReference>
<reference evidence="1 2" key="1">
    <citation type="submission" date="2016-10" db="EMBL/GenBank/DDBJ databases">
        <authorList>
            <person name="de Groot N.N."/>
        </authorList>
    </citation>
    <scope>NUCLEOTIDE SEQUENCE [LARGE SCALE GENOMIC DNA]</scope>
    <source>
        <strain evidence="1 2">DSM 28286</strain>
    </source>
</reference>
<dbReference type="Pfam" id="PF04199">
    <property type="entry name" value="Cyclase"/>
    <property type="match status" value="1"/>
</dbReference>
<dbReference type="InterPro" id="IPR037175">
    <property type="entry name" value="KFase_sf"/>
</dbReference>
<dbReference type="PANTHER" id="PTHR31118">
    <property type="entry name" value="CYCLASE-LIKE PROTEIN 2"/>
    <property type="match status" value="1"/>
</dbReference>
<evidence type="ECO:0000313" key="2">
    <source>
        <dbReference type="Proteomes" id="UP000199031"/>
    </source>
</evidence>
<dbReference type="InterPro" id="IPR007325">
    <property type="entry name" value="KFase/CYL"/>
</dbReference>
<dbReference type="GO" id="GO:0004061">
    <property type="term" value="F:arylformamidase activity"/>
    <property type="evidence" value="ECO:0007669"/>
    <property type="project" value="InterPro"/>
</dbReference>
<proteinExistence type="predicted"/>
<evidence type="ECO:0000313" key="1">
    <source>
        <dbReference type="EMBL" id="SFP81024.1"/>
    </source>
</evidence>
<name>A0A1I5TDB3_9BACT</name>